<evidence type="ECO:0000313" key="2">
    <source>
        <dbReference type="EMBL" id="GJN24040.1"/>
    </source>
</evidence>
<comment type="caution">
    <text evidence="2">The sequence shown here is derived from an EMBL/GenBank/DDBJ whole genome shotgun (WGS) entry which is preliminary data.</text>
</comment>
<reference evidence="2" key="2">
    <citation type="submission" date="2021-12" db="EMBL/GenBank/DDBJ databases">
        <title>Resequencing data analysis of finger millet.</title>
        <authorList>
            <person name="Hatakeyama M."/>
            <person name="Aluri S."/>
            <person name="Balachadran M.T."/>
            <person name="Sivarajan S.R."/>
            <person name="Poveda L."/>
            <person name="Shimizu-Inatsugi R."/>
            <person name="Schlapbach R."/>
            <person name="Sreeman S.M."/>
            <person name="Shimizu K.K."/>
        </authorList>
    </citation>
    <scope>NUCLEOTIDE SEQUENCE</scope>
</reference>
<dbReference type="Proteomes" id="UP001054889">
    <property type="component" value="Unassembled WGS sequence"/>
</dbReference>
<evidence type="ECO:0000313" key="3">
    <source>
        <dbReference type="Proteomes" id="UP001054889"/>
    </source>
</evidence>
<sequence length="98" mass="10030">MAWRSAASRSFLAAVRGRTSSSASSLRGAAAPLPSVPGRRVPSFASSSAPLSSARPLAAMMGSPLPVAARLTGHSAASVRACCELSQGTHFCRTCQDR</sequence>
<feature type="compositionally biased region" description="Low complexity" evidence="1">
    <location>
        <begin position="17"/>
        <end position="33"/>
    </location>
</feature>
<proteinExistence type="predicted"/>
<dbReference type="AlphaFoldDB" id="A0AAV5EP50"/>
<evidence type="ECO:0000256" key="1">
    <source>
        <dbReference type="SAM" id="MobiDB-lite"/>
    </source>
</evidence>
<gene>
    <name evidence="2" type="primary">gb11750</name>
    <name evidence="2" type="ORF">PR202_gb11750</name>
</gene>
<reference evidence="2" key="1">
    <citation type="journal article" date="2018" name="DNA Res.">
        <title>Multiple hybrid de novo genome assembly of finger millet, an orphan allotetraploid crop.</title>
        <authorList>
            <person name="Hatakeyama M."/>
            <person name="Aluri S."/>
            <person name="Balachadran M.T."/>
            <person name="Sivarajan S.R."/>
            <person name="Patrignani A."/>
            <person name="Gruter S."/>
            <person name="Poveda L."/>
            <person name="Shimizu-Inatsugi R."/>
            <person name="Baeten J."/>
            <person name="Francoijs K.J."/>
            <person name="Nataraja K.N."/>
            <person name="Reddy Y.A.N."/>
            <person name="Phadnis S."/>
            <person name="Ravikumar R.L."/>
            <person name="Schlapbach R."/>
            <person name="Sreeman S.M."/>
            <person name="Shimizu K.K."/>
        </authorList>
    </citation>
    <scope>NUCLEOTIDE SEQUENCE</scope>
</reference>
<organism evidence="2 3">
    <name type="scientific">Eleusine coracana subsp. coracana</name>
    <dbReference type="NCBI Taxonomy" id="191504"/>
    <lineage>
        <taxon>Eukaryota</taxon>
        <taxon>Viridiplantae</taxon>
        <taxon>Streptophyta</taxon>
        <taxon>Embryophyta</taxon>
        <taxon>Tracheophyta</taxon>
        <taxon>Spermatophyta</taxon>
        <taxon>Magnoliopsida</taxon>
        <taxon>Liliopsida</taxon>
        <taxon>Poales</taxon>
        <taxon>Poaceae</taxon>
        <taxon>PACMAD clade</taxon>
        <taxon>Chloridoideae</taxon>
        <taxon>Cynodonteae</taxon>
        <taxon>Eleusininae</taxon>
        <taxon>Eleusine</taxon>
    </lineage>
</organism>
<feature type="region of interest" description="Disordered" evidence="1">
    <location>
        <begin position="17"/>
        <end position="50"/>
    </location>
</feature>
<dbReference type="EMBL" id="BQKI01000076">
    <property type="protein sequence ID" value="GJN24040.1"/>
    <property type="molecule type" value="Genomic_DNA"/>
</dbReference>
<accession>A0AAV5EP50</accession>
<name>A0AAV5EP50_ELECO</name>
<protein>
    <submittedName>
        <fullName evidence="2">Uncharacterized protein</fullName>
    </submittedName>
</protein>
<keyword evidence="3" id="KW-1185">Reference proteome</keyword>